<evidence type="ECO:0008006" key="7">
    <source>
        <dbReference type="Google" id="ProtNLM"/>
    </source>
</evidence>
<evidence type="ECO:0000256" key="3">
    <source>
        <dbReference type="ARBA" id="ARBA00022824"/>
    </source>
</evidence>
<evidence type="ECO:0000256" key="1">
    <source>
        <dbReference type="ARBA" id="ARBA00004477"/>
    </source>
</evidence>
<dbReference type="GO" id="GO:0005739">
    <property type="term" value="C:mitochondrion"/>
    <property type="evidence" value="ECO:0007669"/>
    <property type="project" value="TreeGrafter"/>
</dbReference>
<proteinExistence type="inferred from homology"/>
<dbReference type="InterPro" id="IPR040162">
    <property type="entry name" value="MGST1-like"/>
</dbReference>
<keyword evidence="3" id="KW-0256">Endoplasmic reticulum</keyword>
<keyword evidence="4" id="KW-1133">Transmembrane helix</keyword>
<dbReference type="SUPFAM" id="SSF161084">
    <property type="entry name" value="MAPEG domain-like"/>
    <property type="match status" value="1"/>
</dbReference>
<evidence type="ECO:0000313" key="5">
    <source>
        <dbReference type="Ensembl" id="ENSCCRP00020071197.1"/>
    </source>
</evidence>
<keyword evidence="4" id="KW-0472">Membrane</keyword>
<dbReference type="Proteomes" id="UP000694701">
    <property type="component" value="Unplaced"/>
</dbReference>
<protein>
    <recommendedName>
        <fullName evidence="7">Microsomal glutathione S-transferase 1</fullName>
    </recommendedName>
</protein>
<organism evidence="5 6">
    <name type="scientific">Cyprinus carpio</name>
    <name type="common">Common carp</name>
    <dbReference type="NCBI Taxonomy" id="7962"/>
    <lineage>
        <taxon>Eukaryota</taxon>
        <taxon>Metazoa</taxon>
        <taxon>Chordata</taxon>
        <taxon>Craniata</taxon>
        <taxon>Vertebrata</taxon>
        <taxon>Euteleostomi</taxon>
        <taxon>Actinopterygii</taxon>
        <taxon>Neopterygii</taxon>
        <taxon>Teleostei</taxon>
        <taxon>Ostariophysi</taxon>
        <taxon>Cypriniformes</taxon>
        <taxon>Cyprinidae</taxon>
        <taxon>Cyprininae</taxon>
        <taxon>Cyprinus</taxon>
    </lineage>
</organism>
<evidence type="ECO:0000256" key="2">
    <source>
        <dbReference type="ARBA" id="ARBA00010459"/>
    </source>
</evidence>
<evidence type="ECO:0000256" key="4">
    <source>
        <dbReference type="SAM" id="Phobius"/>
    </source>
</evidence>
<sequence>MADLMSNDMFLAFSTYATIVVLKMMFMAPLTGYFRITRKGAFSNSEDRKKMLQTNPDVERVRSGSILSDLNHRPPCKYCAKIPVALE</sequence>
<accession>A0A8C2HX32</accession>
<dbReference type="Gene3D" id="1.20.120.550">
    <property type="entry name" value="Membrane associated eicosanoid/glutathione metabolism-like domain"/>
    <property type="match status" value="1"/>
</dbReference>
<name>A0A8C2HX32_CYPCA</name>
<dbReference type="AlphaFoldDB" id="A0A8C2HX32"/>
<feature type="transmembrane region" description="Helical" evidence="4">
    <location>
        <begin position="12"/>
        <end position="34"/>
    </location>
</feature>
<evidence type="ECO:0000313" key="6">
    <source>
        <dbReference type="Proteomes" id="UP000694701"/>
    </source>
</evidence>
<comment type="subcellular location">
    <subcellularLocation>
        <location evidence="1">Endoplasmic reticulum membrane</location>
        <topology evidence="1">Multi-pass membrane protein</topology>
    </subcellularLocation>
</comment>
<comment type="similarity">
    <text evidence="2">Belongs to the MAPEG family.</text>
</comment>
<dbReference type="PANTHER" id="PTHR10689">
    <property type="entry name" value="MICROSOMAL GLUTATHIONE S-TRANSFERASE 1"/>
    <property type="match status" value="1"/>
</dbReference>
<dbReference type="GO" id="GO:0005789">
    <property type="term" value="C:endoplasmic reticulum membrane"/>
    <property type="evidence" value="ECO:0007669"/>
    <property type="project" value="UniProtKB-SubCell"/>
</dbReference>
<reference evidence="5" key="1">
    <citation type="submission" date="2025-08" db="UniProtKB">
        <authorList>
            <consortium name="Ensembl"/>
        </authorList>
    </citation>
    <scope>IDENTIFICATION</scope>
</reference>
<dbReference type="PANTHER" id="PTHR10689:SF6">
    <property type="entry name" value="MICROSOMAL GLUTATHIONE S-TRANSFERASE 1"/>
    <property type="match status" value="1"/>
</dbReference>
<keyword evidence="4" id="KW-0812">Transmembrane</keyword>
<dbReference type="GO" id="GO:0004364">
    <property type="term" value="F:glutathione transferase activity"/>
    <property type="evidence" value="ECO:0007669"/>
    <property type="project" value="TreeGrafter"/>
</dbReference>
<dbReference type="Ensembl" id="ENSCCRT00020078211.1">
    <property type="protein sequence ID" value="ENSCCRP00020071197.1"/>
    <property type="gene ID" value="ENSCCRG00020033302.1"/>
</dbReference>
<dbReference type="InterPro" id="IPR023352">
    <property type="entry name" value="MAPEG-like_dom_sf"/>
</dbReference>